<keyword evidence="3" id="KW-1185">Reference proteome</keyword>
<feature type="transmembrane region" description="Helical" evidence="1">
    <location>
        <begin position="144"/>
        <end position="168"/>
    </location>
</feature>
<feature type="transmembrane region" description="Helical" evidence="1">
    <location>
        <begin position="217"/>
        <end position="238"/>
    </location>
</feature>
<feature type="transmembrane region" description="Helical" evidence="1">
    <location>
        <begin position="98"/>
        <end position="124"/>
    </location>
</feature>
<sequence length="246" mass="27748">MADLIACEWLKWRRSRMLWLMLLGALLPAMLVLFVAVNGISHDEPFRWAYYFDMQVQIMGMLMCPALFSLLIGYLFAREFQERTINNLLTGPHSRLAVVASKFIIAIPVLLSVQLLTFLLMLGGGFLFPGAVDAFTWSMLADEAWKFCLLLLLQYALTPISAAVALLWRSYIPAMGLGIFAVISEMIIMQSKYIMYYPWSATLNLATNMFPDRNSASIGYTTMAIVCVVPLLFIAAYFRRADVHSG</sequence>
<comment type="caution">
    <text evidence="2">The sequence shown here is derived from an EMBL/GenBank/DDBJ whole genome shotgun (WGS) entry which is preliminary data.</text>
</comment>
<dbReference type="RefSeq" id="WP_161695550.1">
    <property type="nucleotide sequence ID" value="NZ_JAAAMU010000003.1"/>
</dbReference>
<feature type="transmembrane region" description="Helical" evidence="1">
    <location>
        <begin position="175"/>
        <end position="197"/>
    </location>
</feature>
<evidence type="ECO:0000313" key="2">
    <source>
        <dbReference type="EMBL" id="NBC68576.1"/>
    </source>
</evidence>
<dbReference type="PANTHER" id="PTHR37305:SF1">
    <property type="entry name" value="MEMBRANE PROTEIN"/>
    <property type="match status" value="1"/>
</dbReference>
<dbReference type="Pfam" id="PF12730">
    <property type="entry name" value="ABC2_membrane_4"/>
    <property type="match status" value="1"/>
</dbReference>
<dbReference type="PANTHER" id="PTHR37305">
    <property type="entry name" value="INTEGRAL MEMBRANE PROTEIN-RELATED"/>
    <property type="match status" value="1"/>
</dbReference>
<dbReference type="EMBL" id="JAAAMU010000003">
    <property type="protein sequence ID" value="NBC68576.1"/>
    <property type="molecule type" value="Genomic_DNA"/>
</dbReference>
<keyword evidence="1" id="KW-0472">Membrane</keyword>
<gene>
    <name evidence="2" type="ORF">GT003_06220</name>
</gene>
<dbReference type="Proteomes" id="UP000558113">
    <property type="component" value="Unassembled WGS sequence"/>
</dbReference>
<name>A0A7X4YLJ9_9BACL</name>
<feature type="transmembrane region" description="Helical" evidence="1">
    <location>
        <begin position="18"/>
        <end position="37"/>
    </location>
</feature>
<protein>
    <submittedName>
        <fullName evidence="2">ABC transporter permease subunit</fullName>
    </submittedName>
</protein>
<organism evidence="2 3">
    <name type="scientific">Paenibacillus sacheonensis</name>
    <dbReference type="NCBI Taxonomy" id="742054"/>
    <lineage>
        <taxon>Bacteria</taxon>
        <taxon>Bacillati</taxon>
        <taxon>Bacillota</taxon>
        <taxon>Bacilli</taxon>
        <taxon>Bacillales</taxon>
        <taxon>Paenibacillaceae</taxon>
        <taxon>Paenibacillus</taxon>
    </lineage>
</organism>
<feature type="transmembrane region" description="Helical" evidence="1">
    <location>
        <begin position="57"/>
        <end position="77"/>
    </location>
</feature>
<accession>A0A7X4YLJ9</accession>
<dbReference type="CDD" id="cd21809">
    <property type="entry name" value="ABC-2_lan_permease-like"/>
    <property type="match status" value="1"/>
</dbReference>
<reference evidence="2 3" key="1">
    <citation type="submission" date="2020-01" db="EMBL/GenBank/DDBJ databases">
        <title>Paenibacillus soybeanensis sp. nov. isolated from the nodules of soybean (Glycine max(L.) Merr).</title>
        <authorList>
            <person name="Wang H."/>
        </authorList>
    </citation>
    <scope>NUCLEOTIDE SEQUENCE [LARGE SCALE GENOMIC DNA]</scope>
    <source>
        <strain evidence="2 3">DSM 23054</strain>
    </source>
</reference>
<evidence type="ECO:0000256" key="1">
    <source>
        <dbReference type="SAM" id="Phobius"/>
    </source>
</evidence>
<dbReference type="AlphaFoldDB" id="A0A7X4YLJ9"/>
<keyword evidence="1" id="KW-0812">Transmembrane</keyword>
<keyword evidence="1" id="KW-1133">Transmembrane helix</keyword>
<evidence type="ECO:0000313" key="3">
    <source>
        <dbReference type="Proteomes" id="UP000558113"/>
    </source>
</evidence>
<proteinExistence type="predicted"/>
<dbReference type="OrthoDB" id="4336274at2"/>